<dbReference type="AlphaFoldDB" id="A0A495BHU5"/>
<sequence>MSAIPHPPSAATAPTAGRTAYTQAPGVLFGTRPLPELARLSALPCLRLC</sequence>
<protein>
    <submittedName>
        <fullName evidence="1">Uncharacterized protein</fullName>
    </submittedName>
</protein>
<gene>
    <name evidence="1" type="ORF">C8E02_0676</name>
</gene>
<proteinExistence type="predicted"/>
<dbReference type="EMBL" id="RBID01000011">
    <property type="protein sequence ID" value="RKQ60917.1"/>
    <property type="molecule type" value="Genomic_DNA"/>
</dbReference>
<dbReference type="Proteomes" id="UP000279384">
    <property type="component" value="Unassembled WGS sequence"/>
</dbReference>
<comment type="caution">
    <text evidence="1">The sequence shown here is derived from an EMBL/GenBank/DDBJ whole genome shotgun (WGS) entry which is preliminary data.</text>
</comment>
<accession>A0A495BHU5</accession>
<reference evidence="1 2" key="1">
    <citation type="submission" date="2018-10" db="EMBL/GenBank/DDBJ databases">
        <title>Genomic Encyclopedia of Type Strains, Phase IV (KMG-IV): sequencing the most valuable type-strain genomes for metagenomic binning, comparative biology and taxonomic classification.</title>
        <authorList>
            <person name="Goeker M."/>
        </authorList>
    </citation>
    <scope>NUCLEOTIDE SEQUENCE [LARGE SCALE GENOMIC DNA]</scope>
    <source>
        <strain evidence="1 2">DSM 3303</strain>
    </source>
</reference>
<name>A0A495BHU5_VOGIN</name>
<evidence type="ECO:0000313" key="2">
    <source>
        <dbReference type="Proteomes" id="UP000279384"/>
    </source>
</evidence>
<organism evidence="1 2">
    <name type="scientific">Vogesella indigofera</name>
    <name type="common">Pseudomonas indigofera</name>
    <dbReference type="NCBI Taxonomy" id="45465"/>
    <lineage>
        <taxon>Bacteria</taxon>
        <taxon>Pseudomonadati</taxon>
        <taxon>Pseudomonadota</taxon>
        <taxon>Betaproteobacteria</taxon>
        <taxon>Neisseriales</taxon>
        <taxon>Chromobacteriaceae</taxon>
        <taxon>Vogesella</taxon>
    </lineage>
</organism>
<evidence type="ECO:0000313" key="1">
    <source>
        <dbReference type="EMBL" id="RKQ60917.1"/>
    </source>
</evidence>